<keyword evidence="3" id="KW-1185">Reference proteome</keyword>
<protein>
    <submittedName>
        <fullName evidence="2">Uncharacterized protein</fullName>
    </submittedName>
</protein>
<feature type="compositionally biased region" description="Basic and acidic residues" evidence="1">
    <location>
        <begin position="112"/>
        <end position="169"/>
    </location>
</feature>
<evidence type="ECO:0000256" key="1">
    <source>
        <dbReference type="SAM" id="MobiDB-lite"/>
    </source>
</evidence>
<dbReference type="Proteomes" id="UP000297245">
    <property type="component" value="Unassembled WGS sequence"/>
</dbReference>
<feature type="region of interest" description="Disordered" evidence="1">
    <location>
        <begin position="75"/>
        <end position="185"/>
    </location>
</feature>
<sequence length="185" mass="21674">MLTILFTVSTYDAGLSLDFLLGPIAVSNQLQVDRALLKTQKPSARSAVLYATSVMEEKERLVIILLQIHTFSTPQKLNAPPYRVQGTFKGNYGTRSGDTKGSPNPRPTTQVQDERNRELRETKQQRLEAERKEEQKREEKKKEEQKKKEEAEKEKEKEKERKKKEEEEKKKKKKKKEEEEEKNQK</sequence>
<accession>A0A4S8L252</accession>
<proteinExistence type="predicted"/>
<dbReference type="AlphaFoldDB" id="A0A4S8L252"/>
<dbReference type="EMBL" id="ML179727">
    <property type="protein sequence ID" value="THU82504.1"/>
    <property type="molecule type" value="Genomic_DNA"/>
</dbReference>
<feature type="compositionally biased region" description="Polar residues" evidence="1">
    <location>
        <begin position="93"/>
        <end position="111"/>
    </location>
</feature>
<evidence type="ECO:0000313" key="2">
    <source>
        <dbReference type="EMBL" id="THU82504.1"/>
    </source>
</evidence>
<gene>
    <name evidence="2" type="ORF">K435DRAFT_808243</name>
</gene>
<name>A0A4S8L252_DENBC</name>
<organism evidence="2 3">
    <name type="scientific">Dendrothele bispora (strain CBS 962.96)</name>
    <dbReference type="NCBI Taxonomy" id="1314807"/>
    <lineage>
        <taxon>Eukaryota</taxon>
        <taxon>Fungi</taxon>
        <taxon>Dikarya</taxon>
        <taxon>Basidiomycota</taxon>
        <taxon>Agaricomycotina</taxon>
        <taxon>Agaricomycetes</taxon>
        <taxon>Agaricomycetidae</taxon>
        <taxon>Agaricales</taxon>
        <taxon>Agaricales incertae sedis</taxon>
        <taxon>Dendrothele</taxon>
    </lineage>
</organism>
<evidence type="ECO:0000313" key="3">
    <source>
        <dbReference type="Proteomes" id="UP000297245"/>
    </source>
</evidence>
<reference evidence="2 3" key="1">
    <citation type="journal article" date="2019" name="Nat. Ecol. Evol.">
        <title>Megaphylogeny resolves global patterns of mushroom evolution.</title>
        <authorList>
            <person name="Varga T."/>
            <person name="Krizsan K."/>
            <person name="Foldi C."/>
            <person name="Dima B."/>
            <person name="Sanchez-Garcia M."/>
            <person name="Sanchez-Ramirez S."/>
            <person name="Szollosi G.J."/>
            <person name="Szarkandi J.G."/>
            <person name="Papp V."/>
            <person name="Albert L."/>
            <person name="Andreopoulos W."/>
            <person name="Angelini C."/>
            <person name="Antonin V."/>
            <person name="Barry K.W."/>
            <person name="Bougher N.L."/>
            <person name="Buchanan P."/>
            <person name="Buyck B."/>
            <person name="Bense V."/>
            <person name="Catcheside P."/>
            <person name="Chovatia M."/>
            <person name="Cooper J."/>
            <person name="Damon W."/>
            <person name="Desjardin D."/>
            <person name="Finy P."/>
            <person name="Geml J."/>
            <person name="Haridas S."/>
            <person name="Hughes K."/>
            <person name="Justo A."/>
            <person name="Karasinski D."/>
            <person name="Kautmanova I."/>
            <person name="Kiss B."/>
            <person name="Kocsube S."/>
            <person name="Kotiranta H."/>
            <person name="LaButti K.M."/>
            <person name="Lechner B.E."/>
            <person name="Liimatainen K."/>
            <person name="Lipzen A."/>
            <person name="Lukacs Z."/>
            <person name="Mihaltcheva S."/>
            <person name="Morgado L.N."/>
            <person name="Niskanen T."/>
            <person name="Noordeloos M.E."/>
            <person name="Ohm R.A."/>
            <person name="Ortiz-Santana B."/>
            <person name="Ovrebo C."/>
            <person name="Racz N."/>
            <person name="Riley R."/>
            <person name="Savchenko A."/>
            <person name="Shiryaev A."/>
            <person name="Soop K."/>
            <person name="Spirin V."/>
            <person name="Szebenyi C."/>
            <person name="Tomsovsky M."/>
            <person name="Tulloss R.E."/>
            <person name="Uehling J."/>
            <person name="Grigoriev I.V."/>
            <person name="Vagvolgyi C."/>
            <person name="Papp T."/>
            <person name="Martin F.M."/>
            <person name="Miettinen O."/>
            <person name="Hibbett D.S."/>
            <person name="Nagy L.G."/>
        </authorList>
    </citation>
    <scope>NUCLEOTIDE SEQUENCE [LARGE SCALE GENOMIC DNA]</scope>
    <source>
        <strain evidence="2 3">CBS 962.96</strain>
    </source>
</reference>